<keyword evidence="2" id="KW-1185">Reference proteome</keyword>
<dbReference type="EMBL" id="JALBUS010000014">
    <property type="protein sequence ID" value="MDX8417890.1"/>
    <property type="molecule type" value="Genomic_DNA"/>
</dbReference>
<accession>A0ABU4WMV7</accession>
<evidence type="ECO:0000313" key="2">
    <source>
        <dbReference type="Proteomes" id="UP001285244"/>
    </source>
</evidence>
<protein>
    <recommendedName>
        <fullName evidence="3">XRE family transcriptional regulator</fullName>
    </recommendedName>
</protein>
<name>A0ABU4WMV7_9FIRM</name>
<proteinExistence type="predicted"/>
<evidence type="ECO:0000313" key="1">
    <source>
        <dbReference type="EMBL" id="MDX8417890.1"/>
    </source>
</evidence>
<organism evidence="1 2">
    <name type="scientific">Absicoccus intestinalis</name>
    <dbReference type="NCBI Taxonomy" id="2926319"/>
    <lineage>
        <taxon>Bacteria</taxon>
        <taxon>Bacillati</taxon>
        <taxon>Bacillota</taxon>
        <taxon>Erysipelotrichia</taxon>
        <taxon>Erysipelotrichales</taxon>
        <taxon>Erysipelotrichaceae</taxon>
        <taxon>Absicoccus</taxon>
    </lineage>
</organism>
<evidence type="ECO:0008006" key="3">
    <source>
        <dbReference type="Google" id="ProtNLM"/>
    </source>
</evidence>
<reference evidence="1 2" key="1">
    <citation type="submission" date="2022-03" db="EMBL/GenBank/DDBJ databases">
        <title>Novel taxa within the pig intestine.</title>
        <authorList>
            <person name="Wylensek D."/>
            <person name="Bishof K."/>
            <person name="Afrizal A."/>
            <person name="Clavel T."/>
        </authorList>
    </citation>
    <scope>NUCLEOTIDE SEQUENCE [LARGE SCALE GENOMIC DNA]</scope>
    <source>
        <strain evidence="1 2">Cla-KB-P134</strain>
    </source>
</reference>
<dbReference type="Proteomes" id="UP001285244">
    <property type="component" value="Unassembled WGS sequence"/>
</dbReference>
<gene>
    <name evidence="1" type="ORF">MOZ64_08600</name>
</gene>
<sequence>MVKLTPKAIRINMGITQKEMAEKITALGVPMSERKLQEREQGNAKWTGTEIIALMTIAGIDDINVINID</sequence>
<comment type="caution">
    <text evidence="1">The sequence shown here is derived from an EMBL/GenBank/DDBJ whole genome shotgun (WGS) entry which is preliminary data.</text>
</comment>
<dbReference type="RefSeq" id="WP_320326159.1">
    <property type="nucleotide sequence ID" value="NZ_JALBUS010000014.1"/>
</dbReference>